<dbReference type="InterPro" id="IPR057825">
    <property type="entry name" value="WWE_SEC23-DDH2"/>
</dbReference>
<dbReference type="Pfam" id="PF00536">
    <property type="entry name" value="SAM_1"/>
    <property type="match status" value="1"/>
</dbReference>
<dbReference type="GO" id="GO:0004620">
    <property type="term" value="F:phospholipase activity"/>
    <property type="evidence" value="ECO:0007669"/>
    <property type="project" value="TreeGrafter"/>
</dbReference>
<dbReference type="SMART" id="SM00454">
    <property type="entry name" value="SAM"/>
    <property type="match status" value="1"/>
</dbReference>
<comment type="similarity">
    <text evidence="1">Belongs to the PA-PLA1 family.</text>
</comment>
<evidence type="ECO:0000256" key="2">
    <source>
        <dbReference type="SAM" id="MobiDB-lite"/>
    </source>
</evidence>
<gene>
    <name evidence="3" type="ORF">APZ42_015195</name>
</gene>
<dbReference type="GO" id="GO:0046872">
    <property type="term" value="F:metal ion binding"/>
    <property type="evidence" value="ECO:0007669"/>
    <property type="project" value="InterPro"/>
</dbReference>
<dbReference type="Pfam" id="PF23464">
    <property type="entry name" value="WWE_3"/>
    <property type="match status" value="1"/>
</dbReference>
<dbReference type="InterPro" id="IPR058055">
    <property type="entry name" value="PA-PLA1"/>
</dbReference>
<dbReference type="Gene3D" id="1.10.150.50">
    <property type="entry name" value="Transcription Factor, Ets-1"/>
    <property type="match status" value="1"/>
</dbReference>
<proteinExistence type="inferred from homology"/>
<accession>A0A0P5YSY4</accession>
<reference evidence="3 4" key="1">
    <citation type="submission" date="2016-03" db="EMBL/GenBank/DDBJ databases">
        <title>EvidentialGene: Evidence-directed Construction of Genes on Genomes.</title>
        <authorList>
            <person name="Gilbert D.G."/>
            <person name="Choi J.-H."/>
            <person name="Mockaitis K."/>
            <person name="Colbourne J."/>
            <person name="Pfrender M."/>
        </authorList>
    </citation>
    <scope>NUCLEOTIDE SEQUENCE [LARGE SCALE GENOMIC DNA]</scope>
    <source>
        <strain evidence="3 4">Xinb3</strain>
        <tissue evidence="3">Complete organism</tissue>
    </source>
</reference>
<dbReference type="InterPro" id="IPR001660">
    <property type="entry name" value="SAM"/>
</dbReference>
<dbReference type="PANTHER" id="PTHR23509:SF10">
    <property type="entry name" value="LD21067P"/>
    <property type="match status" value="1"/>
</dbReference>
<keyword evidence="4" id="KW-1185">Reference proteome</keyword>
<dbReference type="InterPro" id="IPR004170">
    <property type="entry name" value="WWE_dom"/>
</dbReference>
<sequence length="714" mass="81295">MLYLDDLDVIELTPTSPTAGIAEDCPSPAQPEVLDVIDGPLNHSYQPVVWHWFFLKEIDKTKRIWKPFSMLDSVALDETFQLLSEGKIATEEAIVKTDGGRYDVDVSRRLRTAIYWEETPLSVRRCSWFFKGSLETRYTPYDEDMAEKLEEEYHNSLTNSLWRRVLEFPLGNKIMFQNPNVLLDFSNYGPVDDWTQVTEGQIRPLIVKRGIDGFDISDGEKTVIDHLIFLVHGIGSVCDLRFRSVVEVVDDFRILSFQMLDTHFPTAVAEQRIGRVEFLPVSWHAPLHGDDTGIDKRLRPITLPSIPKLRHFANDTILDVLFYTSPVYCETIISTVAHELNRLYKIFLQRNPTFEGQVSLGGHSLGSLILFDLLAHQPLVSNQEPGDDILDEEAVSYVSDLNDPTVEEVCQVLQLGEHLVKFQREQFTFSDLLLLSEEDLASLGLPMGPRKRLLTYLRDLEIRRAKLKQEDGNIPAHDSTVSYTIGLAGTGQPSISYPLLDFHPAAFYALGSPTAMFVTVRGIDCLGEDFVLPTCPKFYNIFHPYDPIAYRIETLIDVNMVNVPPVIIPHHKGRKRMHIELRETMARFSADIKERFFESFRSTWSTVQNLTTFRSSMPPGYEEESQCTQDDLDTSNSDESAAAEKPAAVESVIRCIGKLNGGSRIDYVLQEAPLESFNEYLFALTSHVVYWESEDTMLMMLRETYAGMDIHPDK</sequence>
<comment type="caution">
    <text evidence="3">The sequence shown here is derived from an EMBL/GenBank/DDBJ whole genome shotgun (WGS) entry which is preliminary data.</text>
</comment>
<dbReference type="SMART" id="SM01127">
    <property type="entry name" value="DDHD"/>
    <property type="match status" value="1"/>
</dbReference>
<dbReference type="AlphaFoldDB" id="A0A0P5YSY4"/>
<dbReference type="OrthoDB" id="69269at2759"/>
<dbReference type="STRING" id="35525.A0A0P5YSY4"/>
<dbReference type="InterPro" id="IPR004177">
    <property type="entry name" value="DDHD_dom"/>
</dbReference>
<protein>
    <submittedName>
        <fullName evidence="3">Uncharacterized protein</fullName>
    </submittedName>
</protein>
<dbReference type="EMBL" id="LRGB01000512">
    <property type="protein sequence ID" value="KZS18667.1"/>
    <property type="molecule type" value="Genomic_DNA"/>
</dbReference>
<name>A0A0P5YSY4_9CRUS</name>
<dbReference type="SUPFAM" id="SSF47769">
    <property type="entry name" value="SAM/Pointed domain"/>
    <property type="match status" value="1"/>
</dbReference>
<evidence type="ECO:0000313" key="3">
    <source>
        <dbReference type="EMBL" id="KZS18667.1"/>
    </source>
</evidence>
<dbReference type="Pfam" id="PF02825">
    <property type="entry name" value="WWE"/>
    <property type="match status" value="1"/>
</dbReference>
<dbReference type="InterPro" id="IPR013761">
    <property type="entry name" value="SAM/pointed_sf"/>
</dbReference>
<feature type="compositionally biased region" description="Acidic residues" evidence="2">
    <location>
        <begin position="621"/>
        <end position="633"/>
    </location>
</feature>
<dbReference type="PROSITE" id="PS51043">
    <property type="entry name" value="DDHD"/>
    <property type="match status" value="1"/>
</dbReference>
<dbReference type="PROSITE" id="PS50918">
    <property type="entry name" value="WWE"/>
    <property type="match status" value="1"/>
</dbReference>
<dbReference type="Proteomes" id="UP000076858">
    <property type="component" value="Unassembled WGS sequence"/>
</dbReference>
<dbReference type="PANTHER" id="PTHR23509">
    <property type="entry name" value="PA-PL1 PHOSPHOLIPASE FAMILY"/>
    <property type="match status" value="1"/>
</dbReference>
<evidence type="ECO:0000256" key="1">
    <source>
        <dbReference type="ARBA" id="ARBA00038464"/>
    </source>
</evidence>
<feature type="region of interest" description="Disordered" evidence="2">
    <location>
        <begin position="618"/>
        <end position="644"/>
    </location>
</feature>
<organism evidence="3 4">
    <name type="scientific">Daphnia magna</name>
    <dbReference type="NCBI Taxonomy" id="35525"/>
    <lineage>
        <taxon>Eukaryota</taxon>
        <taxon>Metazoa</taxon>
        <taxon>Ecdysozoa</taxon>
        <taxon>Arthropoda</taxon>
        <taxon>Crustacea</taxon>
        <taxon>Branchiopoda</taxon>
        <taxon>Diplostraca</taxon>
        <taxon>Cladocera</taxon>
        <taxon>Anomopoda</taxon>
        <taxon>Daphniidae</taxon>
        <taxon>Daphnia</taxon>
    </lineage>
</organism>
<dbReference type="GO" id="GO:0030134">
    <property type="term" value="C:COPII-coated ER to Golgi transport vesicle"/>
    <property type="evidence" value="ECO:0007669"/>
    <property type="project" value="TreeGrafter"/>
</dbReference>
<dbReference type="Pfam" id="PF02862">
    <property type="entry name" value="DDHD"/>
    <property type="match status" value="1"/>
</dbReference>
<evidence type="ECO:0000313" key="4">
    <source>
        <dbReference type="Proteomes" id="UP000076858"/>
    </source>
</evidence>